<gene>
    <name evidence="2" type="ORF">DM01DRAFT_1291762</name>
</gene>
<dbReference type="GO" id="GO:0000462">
    <property type="term" value="P:maturation of SSU-rRNA from tricistronic rRNA transcript (SSU-rRNA, 5.8S rRNA, LSU-rRNA)"/>
    <property type="evidence" value="ECO:0007669"/>
    <property type="project" value="TreeGrafter"/>
</dbReference>
<feature type="region of interest" description="Disordered" evidence="1">
    <location>
        <begin position="111"/>
        <end position="190"/>
    </location>
</feature>
<keyword evidence="3" id="KW-1185">Reference proteome</keyword>
<protein>
    <recommendedName>
        <fullName evidence="4">Sas10 C-terminal domain-containing protein</fullName>
    </recommendedName>
</protein>
<name>A0A1X2GA64_9FUNG</name>
<evidence type="ECO:0000313" key="2">
    <source>
        <dbReference type="EMBL" id="ORX48868.1"/>
    </source>
</evidence>
<feature type="compositionally biased region" description="Acidic residues" evidence="1">
    <location>
        <begin position="137"/>
        <end position="152"/>
    </location>
</feature>
<dbReference type="InterPro" id="IPR007146">
    <property type="entry name" value="Sas10/Utp3/C1D"/>
</dbReference>
<evidence type="ECO:0000313" key="3">
    <source>
        <dbReference type="Proteomes" id="UP000242146"/>
    </source>
</evidence>
<dbReference type="Pfam" id="PF04000">
    <property type="entry name" value="Sas10_Utp3"/>
    <property type="match status" value="1"/>
</dbReference>
<feature type="compositionally biased region" description="Basic and acidic residues" evidence="1">
    <location>
        <begin position="178"/>
        <end position="190"/>
    </location>
</feature>
<organism evidence="2 3">
    <name type="scientific">Hesseltinella vesiculosa</name>
    <dbReference type="NCBI Taxonomy" id="101127"/>
    <lineage>
        <taxon>Eukaryota</taxon>
        <taxon>Fungi</taxon>
        <taxon>Fungi incertae sedis</taxon>
        <taxon>Mucoromycota</taxon>
        <taxon>Mucoromycotina</taxon>
        <taxon>Mucoromycetes</taxon>
        <taxon>Mucorales</taxon>
        <taxon>Cunninghamellaceae</taxon>
        <taxon>Hesseltinella</taxon>
    </lineage>
</organism>
<dbReference type="PANTHER" id="PTHR13237:SF9">
    <property type="entry name" value="NEUROGUIDIN"/>
    <property type="match status" value="1"/>
</dbReference>
<dbReference type="Proteomes" id="UP000242146">
    <property type="component" value="Unassembled WGS sequence"/>
</dbReference>
<accession>A0A1X2GA64</accession>
<dbReference type="STRING" id="101127.A0A1X2GA64"/>
<dbReference type="OrthoDB" id="203440at2759"/>
<sequence>ELSSVLKILKTKAKDLSNDVKPMLEKLRSGEMQTSKGVSFLEVKYQVLLQYITELAIFAYAKLCGKQINGTDLIESLVELRVILERMKPIEAKLKYQVDKLVRNSVIGSKLQKKNKEATEDPLAFKPNPTGLLNMDGQDEQSENNESDEEELVSSNVYRPPKMAPVSYNELGSKKSKKEKDEQRMMERTSRSRMMKDLMVDMNDAPEESGVFGGVYDDIESGNVMDRKIADKTDYEENNYVRLQVTRKEKKHLRNRDRMLGSEFEVPLDHIPPVSCSLFFFFATSN</sequence>
<reference evidence="2 3" key="1">
    <citation type="submission" date="2016-07" db="EMBL/GenBank/DDBJ databases">
        <title>Pervasive Adenine N6-methylation of Active Genes in Fungi.</title>
        <authorList>
            <consortium name="DOE Joint Genome Institute"/>
            <person name="Mondo S.J."/>
            <person name="Dannebaum R.O."/>
            <person name="Kuo R.C."/>
            <person name="Labutti K."/>
            <person name="Haridas S."/>
            <person name="Kuo A."/>
            <person name="Salamov A."/>
            <person name="Ahrendt S.R."/>
            <person name="Lipzen A."/>
            <person name="Sullivan W."/>
            <person name="Andreopoulos W.B."/>
            <person name="Clum A."/>
            <person name="Lindquist E."/>
            <person name="Daum C."/>
            <person name="Ramamoorthy G.K."/>
            <person name="Gryganskyi A."/>
            <person name="Culley D."/>
            <person name="Magnuson J.K."/>
            <person name="James T.Y."/>
            <person name="O'Malley M.A."/>
            <person name="Stajich J.E."/>
            <person name="Spatafora J.W."/>
            <person name="Visel A."/>
            <person name="Grigoriev I.V."/>
        </authorList>
    </citation>
    <scope>NUCLEOTIDE SEQUENCE [LARGE SCALE GENOMIC DNA]</scope>
    <source>
        <strain evidence="2 3">NRRL 3301</strain>
    </source>
</reference>
<dbReference type="PANTHER" id="PTHR13237">
    <property type="entry name" value="SOMETHING ABOUT SILENCING PROTEIN 10-RELATED"/>
    <property type="match status" value="1"/>
</dbReference>
<comment type="caution">
    <text evidence="2">The sequence shown here is derived from an EMBL/GenBank/DDBJ whole genome shotgun (WGS) entry which is preliminary data.</text>
</comment>
<dbReference type="EMBL" id="MCGT01000028">
    <property type="protein sequence ID" value="ORX48868.1"/>
    <property type="molecule type" value="Genomic_DNA"/>
</dbReference>
<proteinExistence type="predicted"/>
<evidence type="ECO:0008006" key="4">
    <source>
        <dbReference type="Google" id="ProtNLM"/>
    </source>
</evidence>
<feature type="non-terminal residue" evidence="2">
    <location>
        <position position="1"/>
    </location>
</feature>
<dbReference type="AlphaFoldDB" id="A0A1X2GA64"/>
<evidence type="ECO:0000256" key="1">
    <source>
        <dbReference type="SAM" id="MobiDB-lite"/>
    </source>
</evidence>
<dbReference type="GO" id="GO:0032040">
    <property type="term" value="C:small-subunit processome"/>
    <property type="evidence" value="ECO:0007669"/>
    <property type="project" value="TreeGrafter"/>
</dbReference>